<name>A0A1H5MQX6_PSEDM</name>
<dbReference type="EMBL" id="FNUD01000002">
    <property type="protein sequence ID" value="SEE91785.1"/>
    <property type="molecule type" value="Genomic_DNA"/>
</dbReference>
<protein>
    <recommendedName>
        <fullName evidence="3">Nucleotidyltransferase</fullName>
    </recommendedName>
</protein>
<proteinExistence type="predicted"/>
<comment type="caution">
    <text evidence="1">The sequence shown here is derived from an EMBL/GenBank/DDBJ whole genome shotgun (WGS) entry which is preliminary data.</text>
</comment>
<keyword evidence="2" id="KW-1185">Reference proteome</keyword>
<dbReference type="PANTHER" id="PTHR39166">
    <property type="entry name" value="BLL1166 PROTEIN"/>
    <property type="match status" value="1"/>
</dbReference>
<organism evidence="1 2">
    <name type="scientific">Pseudomonas deceptionensis</name>
    <dbReference type="NCBI Taxonomy" id="882211"/>
    <lineage>
        <taxon>Bacteria</taxon>
        <taxon>Pseudomonadati</taxon>
        <taxon>Pseudomonadota</taxon>
        <taxon>Gammaproteobacteria</taxon>
        <taxon>Pseudomonadales</taxon>
        <taxon>Pseudomonadaceae</taxon>
        <taxon>Pseudomonas</taxon>
    </lineage>
</organism>
<dbReference type="InterPro" id="IPR009267">
    <property type="entry name" value="NTP_transf_6"/>
</dbReference>
<gene>
    <name evidence="1" type="ORF">SAMN04489800_2823</name>
</gene>
<accession>A0A1H5MQX6</accession>
<evidence type="ECO:0000313" key="2">
    <source>
        <dbReference type="Proteomes" id="UP000183613"/>
    </source>
</evidence>
<evidence type="ECO:0000313" key="1">
    <source>
        <dbReference type="EMBL" id="SEE91785.1"/>
    </source>
</evidence>
<reference evidence="1" key="1">
    <citation type="submission" date="2016-10" db="EMBL/GenBank/DDBJ databases">
        <authorList>
            <person name="Varghese N."/>
            <person name="Submissions S."/>
        </authorList>
    </citation>
    <scope>NUCLEOTIDE SEQUENCE [LARGE SCALE GENOMIC DNA]</scope>
    <source>
        <strain evidence="1">LMG 25555</strain>
    </source>
</reference>
<dbReference type="AlphaFoldDB" id="A0A1H5MQX6"/>
<evidence type="ECO:0008006" key="3">
    <source>
        <dbReference type="Google" id="ProtNLM"/>
    </source>
</evidence>
<dbReference type="Pfam" id="PF06042">
    <property type="entry name" value="NTP_transf_6"/>
    <property type="match status" value="1"/>
</dbReference>
<dbReference type="PANTHER" id="PTHR39166:SF1">
    <property type="entry name" value="BLL1166 PROTEIN"/>
    <property type="match status" value="1"/>
</dbReference>
<sequence length="198" mass="22110">MILTPESLVTIAMSNPVNVQIAARLPSLGLSQCMLTAGCLFQAVWNHHSNLPPAAGVKDYDVFYFDTDLSREAENEVINETRHLFLDLDVKVDIKSQARVHLWYGERFGRAYPQLETTMDGIDRYLVAGTCIGLDPVTGEVYAPYGLEDAGQGGGFAPIPRISSLTSSISATHHDALPRCIYHIYVQTLWMYLRGKWY</sequence>
<dbReference type="Proteomes" id="UP000183613">
    <property type="component" value="Unassembled WGS sequence"/>
</dbReference>